<feature type="chain" id="PRO_5046973199" description="EF-hand domain-containing protein" evidence="2">
    <location>
        <begin position="24"/>
        <end position="193"/>
    </location>
</feature>
<feature type="compositionally biased region" description="Basic and acidic residues" evidence="1">
    <location>
        <begin position="127"/>
        <end position="175"/>
    </location>
</feature>
<dbReference type="InterPro" id="IPR002048">
    <property type="entry name" value="EF_hand_dom"/>
</dbReference>
<dbReference type="PROSITE" id="PS00018">
    <property type="entry name" value="EF_HAND_1"/>
    <property type="match status" value="2"/>
</dbReference>
<sequence>MSKKLILPALTALGLLAAGAASAQAIGFKPIDQNGDGFLDAAELEAAFGAAAAQVLLDDADGDGKVTADELLGGKSGREGKEPEPCSVAPAPAAKSTPAAAAAKSAPAAPAAKAAPALKVEAGQEEDERKAREEREEEERDAHEEREDEERDAREDDERDAREDREDDERDAREDREDDEDEDEDDEDERDDD</sequence>
<comment type="caution">
    <text evidence="4">The sequence shown here is derived from an EMBL/GenBank/DDBJ whole genome shotgun (WGS) entry which is preliminary data.</text>
</comment>
<feature type="region of interest" description="Disordered" evidence="1">
    <location>
        <begin position="60"/>
        <end position="193"/>
    </location>
</feature>
<evidence type="ECO:0000313" key="4">
    <source>
        <dbReference type="EMBL" id="MBB3713002.1"/>
    </source>
</evidence>
<dbReference type="Proteomes" id="UP000576152">
    <property type="component" value="Unassembled WGS sequence"/>
</dbReference>
<dbReference type="PROSITE" id="PS50222">
    <property type="entry name" value="EF_HAND_2"/>
    <property type="match status" value="1"/>
</dbReference>
<evidence type="ECO:0000259" key="3">
    <source>
        <dbReference type="PROSITE" id="PS50222"/>
    </source>
</evidence>
<reference evidence="4 5" key="1">
    <citation type="submission" date="2020-08" db="EMBL/GenBank/DDBJ databases">
        <title>Genomic Encyclopedia of Type Strains, Phase III (KMG-III): the genomes of soil and plant-associated and newly described type strains.</title>
        <authorList>
            <person name="Whitman W."/>
        </authorList>
    </citation>
    <scope>NUCLEOTIDE SEQUENCE [LARGE SCALE GENOMIC DNA]</scope>
    <source>
        <strain evidence="4 5">CECT 8572</strain>
    </source>
</reference>
<dbReference type="EMBL" id="JACIBX010000010">
    <property type="protein sequence ID" value="MBB3713002.1"/>
    <property type="molecule type" value="Genomic_DNA"/>
</dbReference>
<feature type="compositionally biased region" description="Acidic residues" evidence="1">
    <location>
        <begin position="176"/>
        <end position="193"/>
    </location>
</feature>
<organism evidence="4 5">
    <name type="scientific">Limimaricola variabilis</name>
    <dbReference type="NCBI Taxonomy" id="1492771"/>
    <lineage>
        <taxon>Bacteria</taxon>
        <taxon>Pseudomonadati</taxon>
        <taxon>Pseudomonadota</taxon>
        <taxon>Alphaproteobacteria</taxon>
        <taxon>Rhodobacterales</taxon>
        <taxon>Paracoccaceae</taxon>
        <taxon>Limimaricola</taxon>
    </lineage>
</organism>
<gene>
    <name evidence="4" type="ORF">FHS00_002603</name>
</gene>
<evidence type="ECO:0000256" key="2">
    <source>
        <dbReference type="SAM" id="SignalP"/>
    </source>
</evidence>
<dbReference type="RefSeq" id="WP_183474393.1">
    <property type="nucleotide sequence ID" value="NZ_JACIBX010000010.1"/>
</dbReference>
<dbReference type="InterPro" id="IPR011992">
    <property type="entry name" value="EF-hand-dom_pair"/>
</dbReference>
<feature type="domain" description="EF-hand" evidence="3">
    <location>
        <begin position="31"/>
        <end position="54"/>
    </location>
</feature>
<protein>
    <recommendedName>
        <fullName evidence="3">EF-hand domain-containing protein</fullName>
    </recommendedName>
</protein>
<evidence type="ECO:0000256" key="1">
    <source>
        <dbReference type="SAM" id="MobiDB-lite"/>
    </source>
</evidence>
<evidence type="ECO:0000313" key="5">
    <source>
        <dbReference type="Proteomes" id="UP000576152"/>
    </source>
</evidence>
<proteinExistence type="predicted"/>
<keyword evidence="5" id="KW-1185">Reference proteome</keyword>
<feature type="compositionally biased region" description="Low complexity" evidence="1">
    <location>
        <begin position="89"/>
        <end position="117"/>
    </location>
</feature>
<name>A0ABR6HR22_9RHOB</name>
<dbReference type="Pfam" id="PF13202">
    <property type="entry name" value="EF-hand_5"/>
    <property type="match status" value="2"/>
</dbReference>
<feature type="signal peptide" evidence="2">
    <location>
        <begin position="1"/>
        <end position="23"/>
    </location>
</feature>
<keyword evidence="2" id="KW-0732">Signal</keyword>
<dbReference type="InterPro" id="IPR018247">
    <property type="entry name" value="EF_Hand_1_Ca_BS"/>
</dbReference>
<accession>A0ABR6HR22</accession>
<dbReference type="Gene3D" id="1.10.238.10">
    <property type="entry name" value="EF-hand"/>
    <property type="match status" value="1"/>
</dbReference>
<dbReference type="SUPFAM" id="SSF47473">
    <property type="entry name" value="EF-hand"/>
    <property type="match status" value="1"/>
</dbReference>